<dbReference type="InterPro" id="IPR012337">
    <property type="entry name" value="RNaseH-like_sf"/>
</dbReference>
<comment type="caution">
    <text evidence="3">The sequence shown here is derived from an EMBL/GenBank/DDBJ whole genome shotgun (WGS) entry which is preliminary data.</text>
</comment>
<dbReference type="Pfam" id="PF05699">
    <property type="entry name" value="Dimer_Tnp_hAT"/>
    <property type="match status" value="1"/>
</dbReference>
<dbReference type="GO" id="GO:0046983">
    <property type="term" value="F:protein dimerization activity"/>
    <property type="evidence" value="ECO:0007669"/>
    <property type="project" value="InterPro"/>
</dbReference>
<proteinExistence type="predicted"/>
<evidence type="ECO:0000259" key="2">
    <source>
        <dbReference type="Pfam" id="PF05699"/>
    </source>
</evidence>
<sequence>NATQFPNLAIAFWAILAVPATSVTSECAFSAGSWTWSLKAGTIAAQVCLKSWLKSFNSSGI</sequence>
<feature type="chain" id="PRO_5040497713" description="HAT C-terminal dimerisation domain-containing protein" evidence="1">
    <location>
        <begin position="26"/>
        <end position="61"/>
    </location>
</feature>
<evidence type="ECO:0000313" key="3">
    <source>
        <dbReference type="EMBL" id="KAG0145250.1"/>
    </source>
</evidence>
<evidence type="ECO:0000313" key="4">
    <source>
        <dbReference type="Proteomes" id="UP000886653"/>
    </source>
</evidence>
<evidence type="ECO:0000256" key="1">
    <source>
        <dbReference type="SAM" id="SignalP"/>
    </source>
</evidence>
<dbReference type="AlphaFoldDB" id="A0A9P6NKI3"/>
<reference evidence="3" key="1">
    <citation type="submission" date="2013-11" db="EMBL/GenBank/DDBJ databases">
        <title>Genome sequence of the fusiform rust pathogen reveals effectors for host alternation and coevolution with pine.</title>
        <authorList>
            <consortium name="DOE Joint Genome Institute"/>
            <person name="Smith K."/>
            <person name="Pendleton A."/>
            <person name="Kubisiak T."/>
            <person name="Anderson C."/>
            <person name="Salamov A."/>
            <person name="Aerts A."/>
            <person name="Riley R."/>
            <person name="Clum A."/>
            <person name="Lindquist E."/>
            <person name="Ence D."/>
            <person name="Campbell M."/>
            <person name="Kronenberg Z."/>
            <person name="Feau N."/>
            <person name="Dhillon B."/>
            <person name="Hamelin R."/>
            <person name="Burleigh J."/>
            <person name="Smith J."/>
            <person name="Yandell M."/>
            <person name="Nelson C."/>
            <person name="Grigoriev I."/>
            <person name="Davis J."/>
        </authorList>
    </citation>
    <scope>NUCLEOTIDE SEQUENCE</scope>
    <source>
        <strain evidence="3">G11</strain>
    </source>
</reference>
<dbReference type="SUPFAM" id="SSF53098">
    <property type="entry name" value="Ribonuclease H-like"/>
    <property type="match status" value="1"/>
</dbReference>
<keyword evidence="4" id="KW-1185">Reference proteome</keyword>
<feature type="signal peptide" evidence="1">
    <location>
        <begin position="1"/>
        <end position="25"/>
    </location>
</feature>
<dbReference type="Proteomes" id="UP000886653">
    <property type="component" value="Unassembled WGS sequence"/>
</dbReference>
<organism evidence="3 4">
    <name type="scientific">Cronartium quercuum f. sp. fusiforme G11</name>
    <dbReference type="NCBI Taxonomy" id="708437"/>
    <lineage>
        <taxon>Eukaryota</taxon>
        <taxon>Fungi</taxon>
        <taxon>Dikarya</taxon>
        <taxon>Basidiomycota</taxon>
        <taxon>Pucciniomycotina</taxon>
        <taxon>Pucciniomycetes</taxon>
        <taxon>Pucciniales</taxon>
        <taxon>Coleosporiaceae</taxon>
        <taxon>Cronartium</taxon>
    </lineage>
</organism>
<gene>
    <name evidence="3" type="ORF">CROQUDRAFT_46034</name>
</gene>
<dbReference type="OrthoDB" id="3264316at2759"/>
<feature type="domain" description="HAT C-terminal dimerisation" evidence="2">
    <location>
        <begin position="1"/>
        <end position="53"/>
    </location>
</feature>
<accession>A0A9P6NKI3</accession>
<dbReference type="InterPro" id="IPR008906">
    <property type="entry name" value="HATC_C_dom"/>
</dbReference>
<name>A0A9P6NKI3_9BASI</name>
<keyword evidence="1" id="KW-0732">Signal</keyword>
<feature type="non-terminal residue" evidence="3">
    <location>
        <position position="1"/>
    </location>
</feature>
<protein>
    <recommendedName>
        <fullName evidence="2">HAT C-terminal dimerisation domain-containing protein</fullName>
    </recommendedName>
</protein>
<dbReference type="EMBL" id="MU167280">
    <property type="protein sequence ID" value="KAG0145250.1"/>
    <property type="molecule type" value="Genomic_DNA"/>
</dbReference>